<dbReference type="Gene3D" id="1.20.120.530">
    <property type="entry name" value="GntR ligand-binding domain-like"/>
    <property type="match status" value="1"/>
</dbReference>
<feature type="domain" description="HTH gntR-type" evidence="4">
    <location>
        <begin position="5"/>
        <end position="72"/>
    </location>
</feature>
<dbReference type="EMBL" id="JACXAI010000024">
    <property type="protein sequence ID" value="MBD1381996.1"/>
    <property type="molecule type" value="Genomic_DNA"/>
</dbReference>
<evidence type="ECO:0000256" key="1">
    <source>
        <dbReference type="ARBA" id="ARBA00023015"/>
    </source>
</evidence>
<dbReference type="SUPFAM" id="SSF48008">
    <property type="entry name" value="GntR ligand-binding domain-like"/>
    <property type="match status" value="1"/>
</dbReference>
<keyword evidence="2" id="KW-0238">DNA-binding</keyword>
<reference evidence="5" key="1">
    <citation type="submission" date="2020-09" db="EMBL/GenBank/DDBJ databases">
        <title>A novel bacterium of genus Bacillus, isolated from South China Sea.</title>
        <authorList>
            <person name="Huang H."/>
            <person name="Mo K."/>
            <person name="Hu Y."/>
        </authorList>
    </citation>
    <scope>NUCLEOTIDE SEQUENCE</scope>
    <source>
        <strain evidence="5">IB182487</strain>
    </source>
</reference>
<evidence type="ECO:0000256" key="2">
    <source>
        <dbReference type="ARBA" id="ARBA00023125"/>
    </source>
</evidence>
<dbReference type="InterPro" id="IPR036388">
    <property type="entry name" value="WH-like_DNA-bd_sf"/>
</dbReference>
<dbReference type="InterPro" id="IPR008920">
    <property type="entry name" value="TF_FadR/GntR_C"/>
</dbReference>
<keyword evidence="3" id="KW-0804">Transcription</keyword>
<dbReference type="PANTHER" id="PTHR43537">
    <property type="entry name" value="TRANSCRIPTIONAL REGULATOR, GNTR FAMILY"/>
    <property type="match status" value="1"/>
</dbReference>
<dbReference type="GO" id="GO:0003700">
    <property type="term" value="F:DNA-binding transcription factor activity"/>
    <property type="evidence" value="ECO:0007669"/>
    <property type="project" value="InterPro"/>
</dbReference>
<evidence type="ECO:0000313" key="6">
    <source>
        <dbReference type="Proteomes" id="UP000626844"/>
    </source>
</evidence>
<dbReference type="RefSeq" id="WP_191159747.1">
    <property type="nucleotide sequence ID" value="NZ_JACXAI010000024.1"/>
</dbReference>
<dbReference type="Gene3D" id="1.10.10.10">
    <property type="entry name" value="Winged helix-like DNA-binding domain superfamily/Winged helix DNA-binding domain"/>
    <property type="match status" value="1"/>
</dbReference>
<dbReference type="CDD" id="cd07377">
    <property type="entry name" value="WHTH_GntR"/>
    <property type="match status" value="1"/>
</dbReference>
<comment type="caution">
    <text evidence="5">The sequence shown here is derived from an EMBL/GenBank/DDBJ whole genome shotgun (WGS) entry which is preliminary data.</text>
</comment>
<evidence type="ECO:0000256" key="3">
    <source>
        <dbReference type="ARBA" id="ARBA00023163"/>
    </source>
</evidence>
<sequence length="215" mass="25099">MINKEKFSEQIYRILKEQIINNEIPPGSKINVEEVQNQYQISKTPLKEALNKLQFEGLVTVKPRSGTYVSKPSKEEIIQVYDLRQAIEWKAIQLAIPHIPEKNIIDLKNKVISAEKQIFEGNYQPFFATDIEIHKIIFDYSKNRYIQRVKDTIDSHIHWFRILGATGQQRPYKSSIRHREILDAMHNYDISLAADLIKTHIEEVKVAVIEDITSD</sequence>
<dbReference type="SMART" id="SM00345">
    <property type="entry name" value="HTH_GNTR"/>
    <property type="match status" value="1"/>
</dbReference>
<proteinExistence type="predicted"/>
<dbReference type="PROSITE" id="PS50949">
    <property type="entry name" value="HTH_GNTR"/>
    <property type="match status" value="1"/>
</dbReference>
<keyword evidence="6" id="KW-1185">Reference proteome</keyword>
<dbReference type="InterPro" id="IPR036390">
    <property type="entry name" value="WH_DNA-bd_sf"/>
</dbReference>
<evidence type="ECO:0000259" key="4">
    <source>
        <dbReference type="PROSITE" id="PS50949"/>
    </source>
</evidence>
<dbReference type="InterPro" id="IPR000524">
    <property type="entry name" value="Tscrpt_reg_HTH_GntR"/>
</dbReference>
<gene>
    <name evidence="5" type="ORF">IC621_17345</name>
</gene>
<protein>
    <submittedName>
        <fullName evidence="5">GntR family transcriptional regulator</fullName>
    </submittedName>
</protein>
<keyword evidence="1" id="KW-0805">Transcription regulation</keyword>
<dbReference type="PANTHER" id="PTHR43537:SF24">
    <property type="entry name" value="GLUCONATE OPERON TRANSCRIPTIONAL REPRESSOR"/>
    <property type="match status" value="1"/>
</dbReference>
<dbReference type="SMART" id="SM00895">
    <property type="entry name" value="FCD"/>
    <property type="match status" value="1"/>
</dbReference>
<organism evidence="5 6">
    <name type="scientific">Metabacillus arenae</name>
    <dbReference type="NCBI Taxonomy" id="2771434"/>
    <lineage>
        <taxon>Bacteria</taxon>
        <taxon>Bacillati</taxon>
        <taxon>Bacillota</taxon>
        <taxon>Bacilli</taxon>
        <taxon>Bacillales</taxon>
        <taxon>Bacillaceae</taxon>
        <taxon>Metabacillus</taxon>
    </lineage>
</organism>
<dbReference type="GO" id="GO:0003677">
    <property type="term" value="F:DNA binding"/>
    <property type="evidence" value="ECO:0007669"/>
    <property type="project" value="UniProtKB-KW"/>
</dbReference>
<dbReference type="Pfam" id="PF00392">
    <property type="entry name" value="GntR"/>
    <property type="match status" value="1"/>
</dbReference>
<dbReference type="InterPro" id="IPR011711">
    <property type="entry name" value="GntR_C"/>
</dbReference>
<name>A0A926NQC3_9BACI</name>
<evidence type="ECO:0000313" key="5">
    <source>
        <dbReference type="EMBL" id="MBD1381996.1"/>
    </source>
</evidence>
<dbReference type="AlphaFoldDB" id="A0A926NQC3"/>
<dbReference type="Proteomes" id="UP000626844">
    <property type="component" value="Unassembled WGS sequence"/>
</dbReference>
<dbReference type="Pfam" id="PF07729">
    <property type="entry name" value="FCD"/>
    <property type="match status" value="1"/>
</dbReference>
<accession>A0A926NQC3</accession>
<dbReference type="SUPFAM" id="SSF46785">
    <property type="entry name" value="Winged helix' DNA-binding domain"/>
    <property type="match status" value="1"/>
</dbReference>